<keyword evidence="1" id="KW-0472">Membrane</keyword>
<feature type="transmembrane region" description="Helical" evidence="1">
    <location>
        <begin position="273"/>
        <end position="294"/>
    </location>
</feature>
<reference evidence="4" key="1">
    <citation type="submission" date="2016-11" db="EMBL/GenBank/DDBJ databases">
        <authorList>
            <person name="Varghese N."/>
            <person name="Submissions S."/>
        </authorList>
    </citation>
    <scope>NUCLEOTIDE SEQUENCE [LARGE SCALE GENOMIC DNA]</scope>
    <source>
        <strain evidence="4">DSM 9756</strain>
    </source>
</reference>
<dbReference type="PROSITE" id="PS50801">
    <property type="entry name" value="STAS"/>
    <property type="match status" value="1"/>
</dbReference>
<keyword evidence="1" id="KW-1133">Transmembrane helix</keyword>
<dbReference type="NCBIfam" id="TIGR00056">
    <property type="entry name" value="MlaE family lipid ABC transporter permease subunit"/>
    <property type="match status" value="1"/>
</dbReference>
<name>A0A1M5C6M7_9BACT</name>
<dbReference type="OrthoDB" id="9805022at2"/>
<dbReference type="InterPro" id="IPR036513">
    <property type="entry name" value="STAS_dom_sf"/>
</dbReference>
<protein>
    <submittedName>
        <fullName evidence="3">Phospholipid/cholesterol/gamma-HCH transport system permease protein</fullName>
    </submittedName>
</protein>
<dbReference type="Proteomes" id="UP000184076">
    <property type="component" value="Unassembled WGS sequence"/>
</dbReference>
<dbReference type="GO" id="GO:0005548">
    <property type="term" value="F:phospholipid transporter activity"/>
    <property type="evidence" value="ECO:0007669"/>
    <property type="project" value="TreeGrafter"/>
</dbReference>
<dbReference type="GO" id="GO:0043190">
    <property type="term" value="C:ATP-binding cassette (ABC) transporter complex"/>
    <property type="evidence" value="ECO:0007669"/>
    <property type="project" value="InterPro"/>
</dbReference>
<evidence type="ECO:0000313" key="3">
    <source>
        <dbReference type="EMBL" id="SHF50375.1"/>
    </source>
</evidence>
<evidence type="ECO:0000259" key="2">
    <source>
        <dbReference type="PROSITE" id="PS50801"/>
    </source>
</evidence>
<organism evidence="3 4">
    <name type="scientific">Desulfacinum infernum DSM 9756</name>
    <dbReference type="NCBI Taxonomy" id="1121391"/>
    <lineage>
        <taxon>Bacteria</taxon>
        <taxon>Pseudomonadati</taxon>
        <taxon>Thermodesulfobacteriota</taxon>
        <taxon>Syntrophobacteria</taxon>
        <taxon>Syntrophobacterales</taxon>
        <taxon>Syntrophobacteraceae</taxon>
        <taxon>Desulfacinum</taxon>
    </lineage>
</organism>
<gene>
    <name evidence="3" type="ORF">SAMN02745206_02121</name>
</gene>
<feature type="domain" description="STAS" evidence="2">
    <location>
        <begin position="21"/>
        <end position="138"/>
    </location>
</feature>
<dbReference type="AlphaFoldDB" id="A0A1M5C6M7"/>
<proteinExistence type="inferred from homology"/>
<feature type="transmembrane region" description="Helical" evidence="1">
    <location>
        <begin position="171"/>
        <end position="192"/>
    </location>
</feature>
<dbReference type="STRING" id="1121391.SAMN02745206_02121"/>
<dbReference type="CDD" id="cd07042">
    <property type="entry name" value="STAS_SulP_like_sulfate_transporter"/>
    <property type="match status" value="1"/>
</dbReference>
<evidence type="ECO:0000313" key="4">
    <source>
        <dbReference type="Proteomes" id="UP000184076"/>
    </source>
</evidence>
<feature type="transmembrane region" description="Helical" evidence="1">
    <location>
        <begin position="314"/>
        <end position="337"/>
    </location>
</feature>
<feature type="transmembrane region" description="Helical" evidence="1">
    <location>
        <begin position="349"/>
        <end position="375"/>
    </location>
</feature>
<dbReference type="InterPro" id="IPR003453">
    <property type="entry name" value="ABC_MlaE_roteobac"/>
</dbReference>
<accession>A0A1M5C6M7</accession>
<evidence type="ECO:0000256" key="1">
    <source>
        <dbReference type="RuleBase" id="RU362044"/>
    </source>
</evidence>
<dbReference type="Pfam" id="PF01740">
    <property type="entry name" value="STAS"/>
    <property type="match status" value="1"/>
</dbReference>
<dbReference type="PANTHER" id="PTHR30188">
    <property type="entry name" value="ABC TRANSPORTER PERMEASE PROTEIN-RELATED"/>
    <property type="match status" value="1"/>
</dbReference>
<comment type="caution">
    <text evidence="1">Lacks conserved residue(s) required for the propagation of feature annotation.</text>
</comment>
<keyword evidence="1" id="KW-0812">Transmembrane</keyword>
<dbReference type="RefSeq" id="WP_073039120.1">
    <property type="nucleotide sequence ID" value="NZ_FQVB01000019.1"/>
</dbReference>
<dbReference type="Gene3D" id="3.30.750.24">
    <property type="entry name" value="STAS domain"/>
    <property type="match status" value="1"/>
</dbReference>
<keyword evidence="4" id="KW-1185">Reference proteome</keyword>
<dbReference type="PANTHER" id="PTHR30188:SF3">
    <property type="entry name" value="ABC TRANSPORTER PERMEASE"/>
    <property type="match status" value="1"/>
</dbReference>
<comment type="similarity">
    <text evidence="1">Belongs to the MlaE permease family.</text>
</comment>
<dbReference type="InterPro" id="IPR030802">
    <property type="entry name" value="Permease_MalE"/>
</dbReference>
<dbReference type="InterPro" id="IPR002645">
    <property type="entry name" value="STAS_dom"/>
</dbReference>
<dbReference type="Pfam" id="PF02405">
    <property type="entry name" value="MlaE"/>
    <property type="match status" value="1"/>
</dbReference>
<dbReference type="EMBL" id="FQVB01000019">
    <property type="protein sequence ID" value="SHF50375.1"/>
    <property type="molecule type" value="Genomic_DNA"/>
</dbReference>
<dbReference type="SUPFAM" id="SSF52091">
    <property type="entry name" value="SpoIIaa-like"/>
    <property type="match status" value="1"/>
</dbReference>
<sequence>MNADVLTVERREGGLAACTPSAPLVISTSRWYHEAFTQLLSDPHVRTIVLDMTTVSTLDSAGAAVLKNLQKTCRARGISLELTRLEDQVESFLRFSGFFEEPPPPPPATSAKRPPIVERVGAGAVELWKDTRDLIQFIGSVTVAVGPCCLNPKRFRPREILYYVQRSGSEAVPIVFLVSFLMGLIMAFQAAVQLRQFGANIFVADLVSLALTRELGPLMTAIILAGRSAAAFAAEIGTMKVNEEVDALTVMGFNVTEFLIMPKVMALAVSGPLLTIFANASGIVGGIVVGVLSLDLTPASFITEVWQILTVGDVAGGLVKSFAFALVVALVGCFRGLQTERTADSVGRMTTSAVVTSIFLIILTDAVFTVLFHVFSW</sequence>